<dbReference type="PANTHER" id="PTHR48100:SF1">
    <property type="entry name" value="HISTIDINE PHOSPHATASE FAMILY PROTEIN-RELATED"/>
    <property type="match status" value="1"/>
</dbReference>
<comment type="caution">
    <text evidence="3">The sequence shown here is derived from an EMBL/GenBank/DDBJ whole genome shotgun (WGS) entry which is preliminary data.</text>
</comment>
<name>A0ABQ8UAJ8_9EUKA</name>
<dbReference type="SMART" id="SM00855">
    <property type="entry name" value="PGAM"/>
    <property type="match status" value="1"/>
</dbReference>
<dbReference type="Proteomes" id="UP001141327">
    <property type="component" value="Unassembled WGS sequence"/>
</dbReference>
<organism evidence="3 4">
    <name type="scientific">Paratrimastix pyriformis</name>
    <dbReference type="NCBI Taxonomy" id="342808"/>
    <lineage>
        <taxon>Eukaryota</taxon>
        <taxon>Metamonada</taxon>
        <taxon>Preaxostyla</taxon>
        <taxon>Paratrimastigidae</taxon>
        <taxon>Paratrimastix</taxon>
    </lineage>
</organism>
<dbReference type="Pfam" id="PF00300">
    <property type="entry name" value="His_Phos_1"/>
    <property type="match status" value="1"/>
</dbReference>
<reference evidence="3" key="1">
    <citation type="journal article" date="2022" name="bioRxiv">
        <title>Genomics of Preaxostyla Flagellates Illuminates Evolutionary Transitions and the Path Towards Mitochondrial Loss.</title>
        <authorList>
            <person name="Novak L.V.F."/>
            <person name="Treitli S.C."/>
            <person name="Pyrih J."/>
            <person name="Halakuc P."/>
            <person name="Pipaliya S.V."/>
            <person name="Vacek V."/>
            <person name="Brzon O."/>
            <person name="Soukal P."/>
            <person name="Eme L."/>
            <person name="Dacks J.B."/>
            <person name="Karnkowska A."/>
            <person name="Elias M."/>
            <person name="Hampl V."/>
        </authorList>
    </citation>
    <scope>NUCLEOTIDE SEQUENCE</scope>
    <source>
        <strain evidence="3">RCP-MX</strain>
    </source>
</reference>
<evidence type="ECO:0000256" key="1">
    <source>
        <dbReference type="ARBA" id="ARBA00023152"/>
    </source>
</evidence>
<dbReference type="CDD" id="cd07067">
    <property type="entry name" value="HP_PGM_like"/>
    <property type="match status" value="1"/>
</dbReference>
<evidence type="ECO:0000313" key="4">
    <source>
        <dbReference type="Proteomes" id="UP001141327"/>
    </source>
</evidence>
<sequence>MACKTLYLVRHGEATHNEAIKKYGKQIVLQETFFDPELTPLGRSQAAQTRDALGQTAIENELCVVSPLSRALQTSYIIFPTLPKICLEVVREMIGEHPCDRRRSQTELQALYPDLTFCLDGDEDVLYSPAREPASEVANRARRFLKWLRDQPQRTVAVVTHDHFLEGLWGVLREMEQRGECTGTAGVNKEHFSNAECRRVEVTLSS</sequence>
<dbReference type="SUPFAM" id="SSF53254">
    <property type="entry name" value="Phosphoglycerate mutase-like"/>
    <property type="match status" value="1"/>
</dbReference>
<keyword evidence="2" id="KW-0413">Isomerase</keyword>
<dbReference type="PROSITE" id="PS00175">
    <property type="entry name" value="PG_MUTASE"/>
    <property type="match status" value="1"/>
</dbReference>
<evidence type="ECO:0000256" key="2">
    <source>
        <dbReference type="ARBA" id="ARBA00023235"/>
    </source>
</evidence>
<evidence type="ECO:0000313" key="3">
    <source>
        <dbReference type="EMBL" id="KAJ4456326.1"/>
    </source>
</evidence>
<keyword evidence="4" id="KW-1185">Reference proteome</keyword>
<protein>
    <submittedName>
        <fullName evidence="3">Histidine phosphatase superfamily</fullName>
    </submittedName>
</protein>
<dbReference type="Gene3D" id="3.40.50.1240">
    <property type="entry name" value="Phosphoglycerate mutase-like"/>
    <property type="match status" value="1"/>
</dbReference>
<keyword evidence="1" id="KW-0324">Glycolysis</keyword>
<dbReference type="InterPro" id="IPR013078">
    <property type="entry name" value="His_Pase_superF_clade-1"/>
</dbReference>
<dbReference type="InterPro" id="IPR001345">
    <property type="entry name" value="PG/BPGM_mutase_AS"/>
</dbReference>
<accession>A0ABQ8UAJ8</accession>
<dbReference type="InterPro" id="IPR029033">
    <property type="entry name" value="His_PPase_superfam"/>
</dbReference>
<proteinExistence type="predicted"/>
<dbReference type="InterPro" id="IPR050275">
    <property type="entry name" value="PGM_Phosphatase"/>
</dbReference>
<dbReference type="PANTHER" id="PTHR48100">
    <property type="entry name" value="BROAD-SPECIFICITY PHOSPHATASE YOR283W-RELATED"/>
    <property type="match status" value="1"/>
</dbReference>
<dbReference type="EMBL" id="JAPMOS010000074">
    <property type="protein sequence ID" value="KAJ4456326.1"/>
    <property type="molecule type" value="Genomic_DNA"/>
</dbReference>
<gene>
    <name evidence="3" type="ORF">PAPYR_8515</name>
</gene>